<gene>
    <name evidence="8" type="ORF">CBR_g4681</name>
</gene>
<dbReference type="Gramene" id="GBG69854">
    <property type="protein sequence ID" value="GBG69854"/>
    <property type="gene ID" value="CBR_g4681"/>
</dbReference>
<dbReference type="Proteomes" id="UP000265515">
    <property type="component" value="Unassembled WGS sequence"/>
</dbReference>
<keyword evidence="4 6" id="KW-0175">Coiled coil</keyword>
<keyword evidence="3" id="KW-0963">Cytoplasm</keyword>
<comment type="similarity">
    <text evidence="2">Belongs to the MAP70 family.</text>
</comment>
<name>A0A388KIH5_CHABU</name>
<keyword evidence="5" id="KW-0206">Cytoskeleton</keyword>
<dbReference type="GO" id="GO:0007010">
    <property type="term" value="P:cytoskeleton organization"/>
    <property type="evidence" value="ECO:0007669"/>
    <property type="project" value="InterPro"/>
</dbReference>
<evidence type="ECO:0000256" key="5">
    <source>
        <dbReference type="ARBA" id="ARBA00023212"/>
    </source>
</evidence>
<evidence type="ECO:0000256" key="2">
    <source>
        <dbReference type="ARBA" id="ARBA00008825"/>
    </source>
</evidence>
<dbReference type="InterPro" id="IPR009768">
    <property type="entry name" value="MAP70"/>
</dbReference>
<dbReference type="OrthoDB" id="2014495at2759"/>
<feature type="region of interest" description="Disordered" evidence="7">
    <location>
        <begin position="1"/>
        <end position="20"/>
    </location>
</feature>
<feature type="compositionally biased region" description="Polar residues" evidence="7">
    <location>
        <begin position="664"/>
        <end position="674"/>
    </location>
</feature>
<organism evidence="8 9">
    <name type="scientific">Chara braunii</name>
    <name type="common">Braun's stonewort</name>
    <dbReference type="NCBI Taxonomy" id="69332"/>
    <lineage>
        <taxon>Eukaryota</taxon>
        <taxon>Viridiplantae</taxon>
        <taxon>Streptophyta</taxon>
        <taxon>Charophyceae</taxon>
        <taxon>Charales</taxon>
        <taxon>Characeae</taxon>
        <taxon>Chara</taxon>
    </lineage>
</organism>
<evidence type="ECO:0000256" key="3">
    <source>
        <dbReference type="ARBA" id="ARBA00022490"/>
    </source>
</evidence>
<comment type="caution">
    <text evidence="8">The sequence shown here is derived from an EMBL/GenBank/DDBJ whole genome shotgun (WGS) entry which is preliminary data.</text>
</comment>
<dbReference type="EMBL" id="BFEA01000121">
    <property type="protein sequence ID" value="GBG69854.1"/>
    <property type="molecule type" value="Genomic_DNA"/>
</dbReference>
<evidence type="ECO:0000256" key="4">
    <source>
        <dbReference type="ARBA" id="ARBA00023054"/>
    </source>
</evidence>
<feature type="region of interest" description="Disordered" evidence="7">
    <location>
        <begin position="589"/>
        <end position="623"/>
    </location>
</feature>
<feature type="compositionally biased region" description="Basic and acidic residues" evidence="7">
    <location>
        <begin position="606"/>
        <end position="619"/>
    </location>
</feature>
<dbReference type="GO" id="GO:0005856">
    <property type="term" value="C:cytoskeleton"/>
    <property type="evidence" value="ECO:0007669"/>
    <property type="project" value="UniProtKB-SubCell"/>
</dbReference>
<comment type="subcellular location">
    <subcellularLocation>
        <location evidence="1">Cytoplasm</location>
        <location evidence="1">Cytoskeleton</location>
    </subcellularLocation>
</comment>
<dbReference type="AlphaFoldDB" id="A0A388KIH5"/>
<protein>
    <submittedName>
        <fullName evidence="8">Uncharacterized protein</fullName>
    </submittedName>
</protein>
<evidence type="ECO:0000256" key="7">
    <source>
        <dbReference type="SAM" id="MobiDB-lite"/>
    </source>
</evidence>
<keyword evidence="9" id="KW-1185">Reference proteome</keyword>
<dbReference type="Pfam" id="PF07058">
    <property type="entry name" value="MAP70"/>
    <property type="match status" value="2"/>
</dbReference>
<proteinExistence type="inferred from homology"/>
<evidence type="ECO:0000256" key="1">
    <source>
        <dbReference type="ARBA" id="ARBA00004245"/>
    </source>
</evidence>
<feature type="region of interest" description="Disordered" evidence="7">
    <location>
        <begin position="646"/>
        <end position="681"/>
    </location>
</feature>
<dbReference type="PANTHER" id="PTHR31246">
    <property type="entry name" value="MICROTUBULE-ASSOCIATED PROTEIN 70-2"/>
    <property type="match status" value="1"/>
</dbReference>
<feature type="coiled-coil region" evidence="6">
    <location>
        <begin position="777"/>
        <end position="811"/>
    </location>
</feature>
<evidence type="ECO:0000313" key="9">
    <source>
        <dbReference type="Proteomes" id="UP000265515"/>
    </source>
</evidence>
<dbReference type="PANTHER" id="PTHR31246:SF32">
    <property type="entry name" value="MICROTUBULE-ASSOCIATED PROTEIN 70-1"/>
    <property type="match status" value="1"/>
</dbReference>
<accession>A0A388KIH5</accession>
<reference evidence="8 9" key="1">
    <citation type="journal article" date="2018" name="Cell">
        <title>The Chara Genome: Secondary Complexity and Implications for Plant Terrestrialization.</title>
        <authorList>
            <person name="Nishiyama T."/>
            <person name="Sakayama H."/>
            <person name="Vries J.D."/>
            <person name="Buschmann H."/>
            <person name="Saint-Marcoux D."/>
            <person name="Ullrich K.K."/>
            <person name="Haas F.B."/>
            <person name="Vanderstraeten L."/>
            <person name="Becker D."/>
            <person name="Lang D."/>
            <person name="Vosolsobe S."/>
            <person name="Rombauts S."/>
            <person name="Wilhelmsson P.K.I."/>
            <person name="Janitza P."/>
            <person name="Kern R."/>
            <person name="Heyl A."/>
            <person name="Rumpler F."/>
            <person name="Villalobos L.I.A.C."/>
            <person name="Clay J.M."/>
            <person name="Skokan R."/>
            <person name="Toyoda A."/>
            <person name="Suzuki Y."/>
            <person name="Kagoshima H."/>
            <person name="Schijlen E."/>
            <person name="Tajeshwar N."/>
            <person name="Catarino B."/>
            <person name="Hetherington A.J."/>
            <person name="Saltykova A."/>
            <person name="Bonnot C."/>
            <person name="Breuninger H."/>
            <person name="Symeonidi A."/>
            <person name="Radhakrishnan G.V."/>
            <person name="Van Nieuwerburgh F."/>
            <person name="Deforce D."/>
            <person name="Chang C."/>
            <person name="Karol K.G."/>
            <person name="Hedrich R."/>
            <person name="Ulvskov P."/>
            <person name="Glockner G."/>
            <person name="Delwiche C.F."/>
            <person name="Petrasek J."/>
            <person name="Van de Peer Y."/>
            <person name="Friml J."/>
            <person name="Beilby M."/>
            <person name="Dolan L."/>
            <person name="Kohara Y."/>
            <person name="Sugano S."/>
            <person name="Fujiyama A."/>
            <person name="Delaux P.-M."/>
            <person name="Quint M."/>
            <person name="TheiBen G."/>
            <person name="Hagemann M."/>
            <person name="Harholt J."/>
            <person name="Dunand C."/>
            <person name="Zachgo S."/>
            <person name="Langdale J."/>
            <person name="Maumus F."/>
            <person name="Straeten D.V.D."/>
            <person name="Gould S.B."/>
            <person name="Rensing S.A."/>
        </authorList>
    </citation>
    <scope>NUCLEOTIDE SEQUENCE [LARGE SCALE GENOMIC DNA]</scope>
    <source>
        <strain evidence="8 9">S276</strain>
    </source>
</reference>
<feature type="coiled-coil region" evidence="6">
    <location>
        <begin position="158"/>
        <end position="297"/>
    </location>
</feature>
<evidence type="ECO:0000256" key="6">
    <source>
        <dbReference type="SAM" id="Coils"/>
    </source>
</evidence>
<feature type="coiled-coil region" evidence="6">
    <location>
        <begin position="75"/>
        <end position="102"/>
    </location>
</feature>
<evidence type="ECO:0000313" key="8">
    <source>
        <dbReference type="EMBL" id="GBG69854.1"/>
    </source>
</evidence>
<dbReference type="GO" id="GO:0008017">
    <property type="term" value="F:microtubule binding"/>
    <property type="evidence" value="ECO:0007669"/>
    <property type="project" value="InterPro"/>
</dbReference>
<sequence length="886" mass="98155">MSQSPVVIHPPFATPSPGHVSGGISTSVCAEGGATTTASSTVAALENSPLKLELDRLRNALREKDRELCHVRAEVQTLQQLNRNKDEALVDLSEQVESLNEKLRATEKPLEAKVLEAKTAVAEKKGAIADQAATETNFRRLSASNKKESNGLALDKLLAPLEAEIKILKCENARLQEDKRTIYKFMKIKDAALVDAEMNVAAAEKRANTTEDLHNTNQELLRRLGALQDENRTLDRLHKQKMRDVEKLNLKVHDLQEAVASASGEAGNALLETRKEVQKLQKERKTLQLDLARAKAAASRVAIAAANRFKDDDEKVVPVKRWLEDRHFLQGEVNLLRDKLAHSERLMKSESQLKERLRLRLEVLEEAVRVGLGRRALRPPPPLRAGIMSEQATSLNDVFFTTFSSSSSVTSWPLLEKSRPSCPSDDQDKQTAQELVCLTGSPSSRFVYLSGLERGNDESYGRRWRSTGHKGVDDGRLGGHRIADYPPRVETYSPASPNLFSRKRDSQVSQETTKVGREDCVGCSARISQDQSSAATQVQDMEAKIRECYGIEHHLQQDEKRALSDTWIGNEASRQVSECTEHQLLSGFEREGEGRGRATAVSLSGKSRDVREGPQESSKETGACQTVENDKLKLVIACDGVFSDGNPTECTAETGKARQADGTRVSSEPPSSGATVGRSRYEGGCFAETSNGRTETSLQGEIGDGWEWISQQGGAEATDSRPQQQKEQIEEYVPAVFYETLQYELLRVRRSFKEKDQCVKDKDDAIEMLSKKVELLKTAMSVEARRLKRENSVLEKEVESLRAALAKSAKESRISKHGSIIAAKRLQHQPRQLLTESSSCLMLQDMSNRCCSFSSLYSQGKSCSVPFADEPPHKTAMHEGTVNCDG</sequence>
<dbReference type="STRING" id="69332.A0A388KIH5"/>